<dbReference type="InterPro" id="IPR009506">
    <property type="entry name" value="YjiS-like"/>
</dbReference>
<dbReference type="RefSeq" id="WP_085794088.1">
    <property type="nucleotide sequence ID" value="NZ_FWFO01000001.1"/>
</dbReference>
<name>A0A1Y5RHT5_9RHOB</name>
<organism evidence="2 3">
    <name type="scientific">Falsiruegeria litorea R37</name>
    <dbReference type="NCBI Taxonomy" id="1200284"/>
    <lineage>
        <taxon>Bacteria</taxon>
        <taxon>Pseudomonadati</taxon>
        <taxon>Pseudomonadota</taxon>
        <taxon>Alphaproteobacteria</taxon>
        <taxon>Rhodobacterales</taxon>
        <taxon>Roseobacteraceae</taxon>
        <taxon>Falsiruegeria</taxon>
    </lineage>
</organism>
<sequence>MAHVATHEGFGHSLATRIRAAFESMKQARVLRGEYSRTVNELSGLTDRELHDFGFSRYEIHDIANRHVYGDQFRHL</sequence>
<dbReference type="AlphaFoldDB" id="A0A1Y5RHT5"/>
<feature type="domain" description="YjiS-like" evidence="1">
    <location>
        <begin position="34"/>
        <end position="61"/>
    </location>
</feature>
<reference evidence="2 3" key="1">
    <citation type="submission" date="2017-03" db="EMBL/GenBank/DDBJ databases">
        <authorList>
            <person name="Afonso C.L."/>
            <person name="Miller P.J."/>
            <person name="Scott M.A."/>
            <person name="Spackman E."/>
            <person name="Goraichik I."/>
            <person name="Dimitrov K.M."/>
            <person name="Suarez D.L."/>
            <person name="Swayne D.E."/>
        </authorList>
    </citation>
    <scope>NUCLEOTIDE SEQUENCE [LARGE SCALE GENOMIC DNA]</scope>
    <source>
        <strain evidence="2 3">CECT 7639</strain>
    </source>
</reference>
<proteinExistence type="predicted"/>
<accession>A0A1Y5RHT5</accession>
<dbReference type="OrthoDB" id="8244198at2"/>
<evidence type="ECO:0000313" key="2">
    <source>
        <dbReference type="EMBL" id="SLN17811.1"/>
    </source>
</evidence>
<gene>
    <name evidence="2" type="ORF">TRL7639_00357</name>
</gene>
<dbReference type="Pfam" id="PF06568">
    <property type="entry name" value="YjiS-like"/>
    <property type="match status" value="1"/>
</dbReference>
<dbReference type="Proteomes" id="UP000193077">
    <property type="component" value="Unassembled WGS sequence"/>
</dbReference>
<protein>
    <recommendedName>
        <fullName evidence="1">YjiS-like domain-containing protein</fullName>
    </recommendedName>
</protein>
<evidence type="ECO:0000313" key="3">
    <source>
        <dbReference type="Proteomes" id="UP000193077"/>
    </source>
</evidence>
<evidence type="ECO:0000259" key="1">
    <source>
        <dbReference type="Pfam" id="PF06568"/>
    </source>
</evidence>
<keyword evidence="3" id="KW-1185">Reference proteome</keyword>
<dbReference type="EMBL" id="FWFO01000001">
    <property type="protein sequence ID" value="SLN17811.1"/>
    <property type="molecule type" value="Genomic_DNA"/>
</dbReference>